<dbReference type="PANTHER" id="PTHR31328:SF2">
    <property type="entry name" value="BIOGENESIS OF LYSOSOME-RELATED ORGANELLES COMPLEX 1 SUBUNIT 6"/>
    <property type="match status" value="1"/>
</dbReference>
<dbReference type="GO" id="GO:0031083">
    <property type="term" value="C:BLOC-1 complex"/>
    <property type="evidence" value="ECO:0007669"/>
    <property type="project" value="TreeGrafter"/>
</dbReference>
<gene>
    <name evidence="3" type="ORF">B4U80_05833</name>
</gene>
<dbReference type="InterPro" id="IPR028119">
    <property type="entry name" value="Snapin/Pallidin/Snn1"/>
</dbReference>
<dbReference type="VEuPathDB" id="VectorBase:LDEU003288"/>
<reference evidence="3 4" key="1">
    <citation type="journal article" date="2018" name="Gigascience">
        <title>Genomes of trombidid mites reveal novel predicted allergens and laterally-transferred genes associated with secondary metabolism.</title>
        <authorList>
            <person name="Dong X."/>
            <person name="Chaisiri K."/>
            <person name="Xia D."/>
            <person name="Armstrong S.D."/>
            <person name="Fang Y."/>
            <person name="Donnelly M.J."/>
            <person name="Kadowaki T."/>
            <person name="McGarry J.W."/>
            <person name="Darby A.C."/>
            <person name="Makepeace B.L."/>
        </authorList>
    </citation>
    <scope>NUCLEOTIDE SEQUENCE [LARGE SCALE GENOMIC DNA]</scope>
    <source>
        <strain evidence="3">UoL-UT</strain>
    </source>
</reference>
<name>A0A443SMN9_9ACAR</name>
<keyword evidence="1" id="KW-0175">Coiled coil</keyword>
<dbReference type="OrthoDB" id="19659at2759"/>
<proteinExistence type="predicted"/>
<evidence type="ECO:0000256" key="2">
    <source>
        <dbReference type="SAM" id="MobiDB-lite"/>
    </source>
</evidence>
<accession>A0A443SMN9</accession>
<feature type="region of interest" description="Disordered" evidence="2">
    <location>
        <begin position="90"/>
        <end position="110"/>
    </location>
</feature>
<dbReference type="Pfam" id="PF14712">
    <property type="entry name" value="Snapin_Pallidin"/>
    <property type="match status" value="1"/>
</dbReference>
<evidence type="ECO:0000256" key="1">
    <source>
        <dbReference type="SAM" id="Coils"/>
    </source>
</evidence>
<dbReference type="EMBL" id="NCKV01001233">
    <property type="protein sequence ID" value="RWS28752.1"/>
    <property type="molecule type" value="Genomic_DNA"/>
</dbReference>
<dbReference type="STRING" id="299467.A0A443SMN9"/>
<dbReference type="PANTHER" id="PTHR31328">
    <property type="entry name" value="BIOGENESIS OF LYSOSOME-RELATED ORGANELLES COMPLEX 1 SUBUNIT 6"/>
    <property type="match status" value="1"/>
</dbReference>
<evidence type="ECO:0000313" key="4">
    <source>
        <dbReference type="Proteomes" id="UP000288716"/>
    </source>
</evidence>
<dbReference type="Proteomes" id="UP000288716">
    <property type="component" value="Unassembled WGS sequence"/>
</dbReference>
<dbReference type="GO" id="GO:0030133">
    <property type="term" value="C:transport vesicle"/>
    <property type="evidence" value="ECO:0007669"/>
    <property type="project" value="TreeGrafter"/>
</dbReference>
<comment type="caution">
    <text evidence="3">The sequence shown here is derived from an EMBL/GenBank/DDBJ whole genome shotgun (WGS) entry which is preliminary data.</text>
</comment>
<evidence type="ECO:0000313" key="3">
    <source>
        <dbReference type="EMBL" id="RWS28752.1"/>
    </source>
</evidence>
<feature type="coiled-coil region" evidence="1">
    <location>
        <begin position="14"/>
        <end position="90"/>
    </location>
</feature>
<dbReference type="AlphaFoldDB" id="A0A443SMN9"/>
<sequence length="110" mass="12843">MSLEEMNQYQLSLITSIQQERAKLEDKMKDADLEAMIAKANLYHNKLLNIKREMRTLTERSEALKKRALKLQEEKQKEALEYELERDKELQLEKQLSPVKPSTSTSTSSS</sequence>
<keyword evidence="4" id="KW-1185">Reference proteome</keyword>
<organism evidence="3 4">
    <name type="scientific">Leptotrombidium deliense</name>
    <dbReference type="NCBI Taxonomy" id="299467"/>
    <lineage>
        <taxon>Eukaryota</taxon>
        <taxon>Metazoa</taxon>
        <taxon>Ecdysozoa</taxon>
        <taxon>Arthropoda</taxon>
        <taxon>Chelicerata</taxon>
        <taxon>Arachnida</taxon>
        <taxon>Acari</taxon>
        <taxon>Acariformes</taxon>
        <taxon>Trombidiformes</taxon>
        <taxon>Prostigmata</taxon>
        <taxon>Anystina</taxon>
        <taxon>Parasitengona</taxon>
        <taxon>Trombiculoidea</taxon>
        <taxon>Trombiculidae</taxon>
        <taxon>Leptotrombidium</taxon>
    </lineage>
</organism>
<protein>
    <submittedName>
        <fullName evidence="3">Biogenesis of lysosome-related organelles complex 1 subunit 6-like protein</fullName>
    </submittedName>
</protein>